<gene>
    <name evidence="3" type="ORF">CTEN210_13681</name>
</gene>
<dbReference type="PROSITE" id="PS50280">
    <property type="entry name" value="SET"/>
    <property type="match status" value="1"/>
</dbReference>
<comment type="caution">
    <text evidence="3">The sequence shown here is derived from an EMBL/GenBank/DDBJ whole genome shotgun (WGS) entry which is preliminary data.</text>
</comment>
<feature type="domain" description="SET" evidence="2">
    <location>
        <begin position="122"/>
        <end position="244"/>
    </location>
</feature>
<evidence type="ECO:0000259" key="2">
    <source>
        <dbReference type="PROSITE" id="PS50280"/>
    </source>
</evidence>
<feature type="region of interest" description="Disordered" evidence="1">
    <location>
        <begin position="1"/>
        <end position="34"/>
    </location>
</feature>
<dbReference type="SUPFAM" id="SSF82199">
    <property type="entry name" value="SET domain"/>
    <property type="match status" value="1"/>
</dbReference>
<dbReference type="EMBL" id="BLLK01000057">
    <property type="protein sequence ID" value="GFH57205.1"/>
    <property type="molecule type" value="Genomic_DNA"/>
</dbReference>
<reference evidence="3 4" key="1">
    <citation type="journal article" date="2021" name="Sci. Rep.">
        <title>The genome of the diatom Chaetoceros tenuissimus carries an ancient integrated fragment of an extant virus.</title>
        <authorList>
            <person name="Hongo Y."/>
            <person name="Kimura K."/>
            <person name="Takaki Y."/>
            <person name="Yoshida Y."/>
            <person name="Baba S."/>
            <person name="Kobayashi G."/>
            <person name="Nagasaki K."/>
            <person name="Hano T."/>
            <person name="Tomaru Y."/>
        </authorList>
    </citation>
    <scope>NUCLEOTIDE SEQUENCE [LARGE SCALE GENOMIC DNA]</scope>
    <source>
        <strain evidence="3 4">NIES-3715</strain>
    </source>
</reference>
<protein>
    <recommendedName>
        <fullName evidence="2">SET domain-containing protein</fullName>
    </recommendedName>
</protein>
<evidence type="ECO:0000313" key="4">
    <source>
        <dbReference type="Proteomes" id="UP001054902"/>
    </source>
</evidence>
<sequence length="421" mass="48931">MVKAMAKPNKKQPSKRTRAIIPRGVKTSAPEGTTEKKSKVDIVQNFLQDIGQENEIKKIISSDTTETVKNKKLMVLYQNWKRQHFKLLMELDEFAKIDKQKDGKRRIWNIRMEMREDENEIPWIESKESGLVKGETGLFANRLFKKGDIITIYGGVVDASIEKSEYKFEDLIADPGVDPTKGSFFLAHFGNDVNISPGYLKSEYAAEMGRRKSSIVNNAVIGTDFLVTATRTIKKGEEIFIDYKFNKGEQHDHRADVLKRHLTTYEGLEKIKDVEDLQDICNLLKIKQVQRNRLVNLKDFIKKMYLFPAVYMENEFEGVERVREDYLPENMKPGDILEQQKYNRIVYCCSKRRKGKGKGKVEETILDVAKHIAASKEIHDVKTIEKYAKRIVYENFFRFTEPLQVNKRIEEKSLLVMPIEF</sequence>
<dbReference type="InterPro" id="IPR001214">
    <property type="entry name" value="SET_dom"/>
</dbReference>
<evidence type="ECO:0000313" key="3">
    <source>
        <dbReference type="EMBL" id="GFH57205.1"/>
    </source>
</evidence>
<dbReference type="Pfam" id="PF00856">
    <property type="entry name" value="SET"/>
    <property type="match status" value="1"/>
</dbReference>
<dbReference type="InterPro" id="IPR046341">
    <property type="entry name" value="SET_dom_sf"/>
</dbReference>
<dbReference type="Gene3D" id="2.170.270.10">
    <property type="entry name" value="SET domain"/>
    <property type="match status" value="1"/>
</dbReference>
<organism evidence="3 4">
    <name type="scientific">Chaetoceros tenuissimus</name>
    <dbReference type="NCBI Taxonomy" id="426638"/>
    <lineage>
        <taxon>Eukaryota</taxon>
        <taxon>Sar</taxon>
        <taxon>Stramenopiles</taxon>
        <taxon>Ochrophyta</taxon>
        <taxon>Bacillariophyta</taxon>
        <taxon>Coscinodiscophyceae</taxon>
        <taxon>Chaetocerotophycidae</taxon>
        <taxon>Chaetocerotales</taxon>
        <taxon>Chaetocerotaceae</taxon>
        <taxon>Chaetoceros</taxon>
    </lineage>
</organism>
<dbReference type="Proteomes" id="UP001054902">
    <property type="component" value="Unassembled WGS sequence"/>
</dbReference>
<evidence type="ECO:0000256" key="1">
    <source>
        <dbReference type="SAM" id="MobiDB-lite"/>
    </source>
</evidence>
<proteinExistence type="predicted"/>
<dbReference type="AlphaFoldDB" id="A0AAD3D630"/>
<keyword evidence="4" id="KW-1185">Reference proteome</keyword>
<accession>A0AAD3D630</accession>
<feature type="compositionally biased region" description="Basic residues" evidence="1">
    <location>
        <begin position="8"/>
        <end position="18"/>
    </location>
</feature>
<name>A0AAD3D630_9STRA</name>